<dbReference type="RefSeq" id="XP_015232063.1">
    <property type="nucleotide sequence ID" value="XM_015376577.1"/>
</dbReference>
<evidence type="ECO:0000256" key="3">
    <source>
        <dbReference type="ARBA" id="ARBA00022525"/>
    </source>
</evidence>
<organism evidence="10 11">
    <name type="scientific">Cyprinodon variegatus</name>
    <name type="common">Sheepshead minnow</name>
    <dbReference type="NCBI Taxonomy" id="28743"/>
    <lineage>
        <taxon>Eukaryota</taxon>
        <taxon>Metazoa</taxon>
        <taxon>Chordata</taxon>
        <taxon>Craniata</taxon>
        <taxon>Vertebrata</taxon>
        <taxon>Euteleostomi</taxon>
        <taxon>Actinopterygii</taxon>
        <taxon>Neopterygii</taxon>
        <taxon>Teleostei</taxon>
        <taxon>Neoteleostei</taxon>
        <taxon>Acanthomorphata</taxon>
        <taxon>Ovalentaria</taxon>
        <taxon>Atherinomorphae</taxon>
        <taxon>Cyprinodontiformes</taxon>
        <taxon>Cyprinodontidae</taxon>
        <taxon>Cyprinodon</taxon>
    </lineage>
</organism>
<evidence type="ECO:0000256" key="6">
    <source>
        <dbReference type="ARBA" id="ARBA00023157"/>
    </source>
</evidence>
<dbReference type="GO" id="GO:0030971">
    <property type="term" value="F:receptor tyrosine kinase binding"/>
    <property type="evidence" value="ECO:0007669"/>
    <property type="project" value="InterPro"/>
</dbReference>
<dbReference type="GeneTree" id="ENSGT00950000182993"/>
<name>A0A3Q2CWA5_CYPVA</name>
<dbReference type="PROSITE" id="PS51362">
    <property type="entry name" value="TGF_BETA_2"/>
    <property type="match status" value="1"/>
</dbReference>
<dbReference type="Proteomes" id="UP000265020">
    <property type="component" value="Unassembled WGS sequence"/>
</dbReference>
<sequence length="220" mass="24995">MKLWKGATFAFVLCATALSTFLIRSMVSIREFRVSVKHPCTSSFPESPSAESEAVPLQTESLRRKTRSTGNNMNSLLSEFSVMLQSFTEVELQHVLGTLLERKRRREQSITMTQARRTKRAKKSRPCSVRKVALMVNELGLGFQSDETIYLQYCSGKCDKEKKNYDFVMEHILKKGLIRKKNKVSKEPCCRPTEFELLVYFGNGGHNIISNVSAKHCGCV</sequence>
<dbReference type="Pfam" id="PF00019">
    <property type="entry name" value="TGF_beta"/>
    <property type="match status" value="1"/>
</dbReference>
<dbReference type="InterPro" id="IPR043401">
    <property type="entry name" value="GDNF_fam"/>
</dbReference>
<keyword evidence="4" id="KW-0732">Signal</keyword>
<dbReference type="PANTHER" id="PTHR12173">
    <property type="entry name" value="GDNF SUBFAMILY OF TGF-BETA FAMILY"/>
    <property type="match status" value="1"/>
</dbReference>
<evidence type="ECO:0000256" key="5">
    <source>
        <dbReference type="ARBA" id="ARBA00023030"/>
    </source>
</evidence>
<keyword evidence="3" id="KW-0964">Secreted</keyword>
<dbReference type="Ensembl" id="ENSCVAT00000016617.1">
    <property type="protein sequence ID" value="ENSCVAP00000010039.1"/>
    <property type="gene ID" value="ENSCVAG00000012111.1"/>
</dbReference>
<dbReference type="GO" id="GO:0030116">
    <property type="term" value="F:glial cell-derived neurotrophic factor receptor binding"/>
    <property type="evidence" value="ECO:0007669"/>
    <property type="project" value="InterPro"/>
</dbReference>
<feature type="domain" description="TGF-beta family profile" evidence="9">
    <location>
        <begin position="104"/>
        <end position="220"/>
    </location>
</feature>
<dbReference type="GO" id="GO:0008083">
    <property type="term" value="F:growth factor activity"/>
    <property type="evidence" value="ECO:0007669"/>
    <property type="project" value="UniProtKB-KW"/>
</dbReference>
<evidence type="ECO:0000256" key="4">
    <source>
        <dbReference type="ARBA" id="ARBA00022729"/>
    </source>
</evidence>
<dbReference type="OMA" id="NQARRTK"/>
<dbReference type="GO" id="GO:0005576">
    <property type="term" value="C:extracellular region"/>
    <property type="evidence" value="ECO:0007669"/>
    <property type="project" value="UniProtKB-SubCell"/>
</dbReference>
<dbReference type="InterPro" id="IPR029034">
    <property type="entry name" value="Cystine-knot_cytokine"/>
</dbReference>
<reference evidence="10" key="2">
    <citation type="submission" date="2025-09" db="UniProtKB">
        <authorList>
            <consortium name="Ensembl"/>
        </authorList>
    </citation>
    <scope>IDENTIFICATION</scope>
</reference>
<dbReference type="InterPro" id="IPR001839">
    <property type="entry name" value="TGF-b_C"/>
</dbReference>
<evidence type="ECO:0000256" key="2">
    <source>
        <dbReference type="ARBA" id="ARBA00009832"/>
    </source>
</evidence>
<evidence type="ECO:0000313" key="11">
    <source>
        <dbReference type="Proteomes" id="UP000265020"/>
    </source>
</evidence>
<evidence type="ECO:0000256" key="7">
    <source>
        <dbReference type="RuleBase" id="RU000354"/>
    </source>
</evidence>
<reference evidence="10" key="1">
    <citation type="submission" date="2025-08" db="UniProtKB">
        <authorList>
            <consortium name="Ensembl"/>
        </authorList>
    </citation>
    <scope>IDENTIFICATION</scope>
</reference>
<evidence type="ECO:0000313" key="10">
    <source>
        <dbReference type="Ensembl" id="ENSCVAP00000010039.1"/>
    </source>
</evidence>
<dbReference type="Gene3D" id="2.10.90.10">
    <property type="entry name" value="Cystine-knot cytokines"/>
    <property type="match status" value="1"/>
</dbReference>
<protein>
    <recommendedName>
        <fullName evidence="9">TGF-beta family profile domain-containing protein</fullName>
    </recommendedName>
</protein>
<evidence type="ECO:0000256" key="8">
    <source>
        <dbReference type="SAM" id="MobiDB-lite"/>
    </source>
</evidence>
<evidence type="ECO:0000256" key="1">
    <source>
        <dbReference type="ARBA" id="ARBA00004613"/>
    </source>
</evidence>
<comment type="similarity">
    <text evidence="2">Belongs to the TGF-beta family. GDNF subfamily.</text>
</comment>
<accession>A0A3Q2CWA5</accession>
<dbReference type="AlphaFoldDB" id="A0A3Q2CWA5"/>
<dbReference type="GeneID" id="107085921"/>
<keyword evidence="11" id="KW-1185">Reference proteome</keyword>
<keyword evidence="6" id="KW-1015">Disulfide bond</keyword>
<dbReference type="KEGG" id="cvg:107085921"/>
<feature type="region of interest" description="Disordered" evidence="8">
    <location>
        <begin position="40"/>
        <end position="68"/>
    </location>
</feature>
<dbReference type="SUPFAM" id="SSF57501">
    <property type="entry name" value="Cystine-knot cytokines"/>
    <property type="match status" value="1"/>
</dbReference>
<evidence type="ECO:0000259" key="9">
    <source>
        <dbReference type="PROSITE" id="PS51362"/>
    </source>
</evidence>
<keyword evidence="5 7" id="KW-0339">Growth factor</keyword>
<proteinExistence type="inferred from homology"/>
<dbReference type="PANTHER" id="PTHR12173:SF3">
    <property type="entry name" value="NEURTURIN"/>
    <property type="match status" value="1"/>
</dbReference>
<comment type="subcellular location">
    <subcellularLocation>
        <location evidence="1">Secreted</location>
    </subcellularLocation>
</comment>
<dbReference type="STRING" id="28743.ENSCVAP00000010039"/>
<feature type="compositionally biased region" description="Low complexity" evidence="8">
    <location>
        <begin position="42"/>
        <end position="54"/>
    </location>
</feature>
<dbReference type="OrthoDB" id="9936891at2759"/>
<dbReference type="GO" id="GO:0048731">
    <property type="term" value="P:system development"/>
    <property type="evidence" value="ECO:0007669"/>
    <property type="project" value="UniProtKB-ARBA"/>
</dbReference>